<dbReference type="Gene3D" id="2.60.40.2080">
    <property type="match status" value="1"/>
</dbReference>
<dbReference type="KEGG" id="taer:GT409_04230"/>
<keyword evidence="1" id="KW-0732">Signal</keyword>
<evidence type="ECO:0000313" key="3">
    <source>
        <dbReference type="EMBL" id="QHI68685.1"/>
    </source>
</evidence>
<feature type="chain" id="PRO_5026793247" description="H-type lectin domain-containing protein" evidence="1">
    <location>
        <begin position="18"/>
        <end position="1051"/>
    </location>
</feature>
<evidence type="ECO:0000259" key="2">
    <source>
        <dbReference type="Pfam" id="PF09458"/>
    </source>
</evidence>
<dbReference type="Gene3D" id="3.20.20.80">
    <property type="entry name" value="Glycosidases"/>
    <property type="match status" value="1"/>
</dbReference>
<dbReference type="SUPFAM" id="SSF141086">
    <property type="entry name" value="Agglutinin HPA-like"/>
    <property type="match status" value="1"/>
</dbReference>
<dbReference type="Pfam" id="PF09458">
    <property type="entry name" value="H_lectin"/>
    <property type="match status" value="1"/>
</dbReference>
<name>A0A6P1MC73_9BACT</name>
<organism evidence="3 4">
    <name type="scientific">Tichowtungia aerotolerans</name>
    <dbReference type="NCBI Taxonomy" id="2697043"/>
    <lineage>
        <taxon>Bacteria</taxon>
        <taxon>Pseudomonadati</taxon>
        <taxon>Kiritimatiellota</taxon>
        <taxon>Tichowtungiia</taxon>
        <taxon>Tichowtungiales</taxon>
        <taxon>Tichowtungiaceae</taxon>
        <taxon>Tichowtungia</taxon>
    </lineage>
</organism>
<protein>
    <recommendedName>
        <fullName evidence="2">H-type lectin domain-containing protein</fullName>
    </recommendedName>
</protein>
<feature type="signal peptide" evidence="1">
    <location>
        <begin position="1"/>
        <end position="17"/>
    </location>
</feature>
<dbReference type="EMBL" id="CP047593">
    <property type="protein sequence ID" value="QHI68685.1"/>
    <property type="molecule type" value="Genomic_DNA"/>
</dbReference>
<keyword evidence="4" id="KW-1185">Reference proteome</keyword>
<evidence type="ECO:0000313" key="4">
    <source>
        <dbReference type="Proteomes" id="UP000464954"/>
    </source>
</evidence>
<dbReference type="InterPro" id="IPR037221">
    <property type="entry name" value="H-type_lectin_dom_sf"/>
</dbReference>
<sequence>MLFQLFAASSLAVASVAAGSQVQFTDSFMVTADTWDLNLQLDARQSGTLATQTYAKAGCDDWQIQMNDEVAAVRIYPTAGNTAPRVSLNHDFSETGEFHLHMTVEPYTSSYCFVNLGGIQGVHLPSAGISLRFYSNGDLKLFSGGSEVTAAAASLSGTSVFAVDVYISTPPGFDGGGTARVHARVNGEIWDMNGTAAGYAHETDGFADNFITFGAYASSYQQAWIRELSLYDRTPLHGVGWWHGYTGTNDAVGLQGIEELSPAYFQERIPYYGEITGKDSSVFGSDTQAEMDQQLDYAIAAGIDYIVWDTYPPRYVGENNLNDYGLQMYLASSRRSQVSFCVDMMGSGFSYWEYGMKDWFLNLMTNSAYFKVLDGRPLIYVFNLPSYISAGSYSNVAYMLEDLSAASIAQGTGDPYIVGTCWTYNEITNAVAHFGETIDSYSRYAGGVTGYSSWNAYRDEASHRYLPQASTGWDPFPRQENCAAWNDGYPRGPWKTEAAPDRIVEMLQDARNWVNDFPLSAEVPLVHSFGWNDCSEGARIVPSLFKGVDRINAFATATGADGVNAAFELGAATLNDSWTTISFTNVYDYPPVVILGPPSYSGTSPVSTRIRNVTRTNFQAKVQEWECDDGSHMNETVHWLAIPPGTYTIDGQKVVAAKAWVTDDLRLFEDEFYATDNPNTQDVNYNIDVDSDKLRQKGFSAYEQVIDYVCGPNGSDWQQQMPNGSSYFRLYANNNLASVSPDVSFSDTGRFRIETETKVGSAEYNVISFGAQNSNDANPSGGFALRIYSNGDIRCWAEGQELTAAATNLTAAQYQVALQVDTPSAFDGSGTATIRLTVNGMPIDLNGTAAGLVHTQDGLSSNYITLGTYSSGSVKDGCFYSLKLYDENQFTFVPTEAFSSSPVVLAQVETDYNTNAVAPRVCSVSTNGFLVHLQSQETNTLFASDAYQVHSGEITGFVLMEPGQSDSSAFEVGTATGIYSGDKWISYSAAPLTNPRIFASLNTFNNEDPTVLRHENLGSYGVHLRGQEETSYDAEQTILPTETAGWVVFQD</sequence>
<evidence type="ECO:0000256" key="1">
    <source>
        <dbReference type="SAM" id="SignalP"/>
    </source>
</evidence>
<dbReference type="RefSeq" id="WP_160627249.1">
    <property type="nucleotide sequence ID" value="NZ_CP047593.1"/>
</dbReference>
<dbReference type="AlphaFoldDB" id="A0A6P1MC73"/>
<accession>A0A6P1MC73</accession>
<gene>
    <name evidence="3" type="ORF">GT409_04230</name>
</gene>
<dbReference type="InterPro" id="IPR019019">
    <property type="entry name" value="H-type_lectin_domain"/>
</dbReference>
<reference evidence="3 4" key="1">
    <citation type="submission" date="2020-01" db="EMBL/GenBank/DDBJ databases">
        <title>Ponticoccus aerotolerans gen. nov., sp. nov., an anaerobic bacterium and proposal of Ponticoccusceae fam. nov., Ponticoccusles ord. nov. and Ponticoccuse classis nov. in the phylum Kiritimatiellaeota.</title>
        <authorList>
            <person name="Zhou L.Y."/>
            <person name="Du Z.J."/>
        </authorList>
    </citation>
    <scope>NUCLEOTIDE SEQUENCE [LARGE SCALE GENOMIC DNA]</scope>
    <source>
        <strain evidence="3 4">S-5007</strain>
    </source>
</reference>
<dbReference type="Proteomes" id="UP000464954">
    <property type="component" value="Chromosome"/>
</dbReference>
<dbReference type="GO" id="GO:0030246">
    <property type="term" value="F:carbohydrate binding"/>
    <property type="evidence" value="ECO:0007669"/>
    <property type="project" value="InterPro"/>
</dbReference>
<proteinExistence type="predicted"/>
<dbReference type="GO" id="GO:0007155">
    <property type="term" value="P:cell adhesion"/>
    <property type="evidence" value="ECO:0007669"/>
    <property type="project" value="InterPro"/>
</dbReference>
<feature type="domain" description="H-type lectin" evidence="2">
    <location>
        <begin position="579"/>
        <end position="642"/>
    </location>
</feature>